<evidence type="ECO:0000256" key="1">
    <source>
        <dbReference type="SAM" id="MobiDB-lite"/>
    </source>
</evidence>
<proteinExistence type="predicted"/>
<name>A0A4S8MV95_DENBC</name>
<accession>A0A4S8MV95</accession>
<keyword evidence="3" id="KW-1185">Reference proteome</keyword>
<feature type="compositionally biased region" description="Basic and acidic residues" evidence="1">
    <location>
        <begin position="106"/>
        <end position="121"/>
    </location>
</feature>
<protein>
    <submittedName>
        <fullName evidence="2">Uncharacterized protein</fullName>
    </submittedName>
</protein>
<feature type="compositionally biased region" description="Polar residues" evidence="1">
    <location>
        <begin position="91"/>
        <end position="105"/>
    </location>
</feature>
<dbReference type="EMBL" id="ML179039">
    <property type="protein sequence ID" value="THV07045.1"/>
    <property type="molecule type" value="Genomic_DNA"/>
</dbReference>
<organism evidence="2 3">
    <name type="scientific">Dendrothele bispora (strain CBS 962.96)</name>
    <dbReference type="NCBI Taxonomy" id="1314807"/>
    <lineage>
        <taxon>Eukaryota</taxon>
        <taxon>Fungi</taxon>
        <taxon>Dikarya</taxon>
        <taxon>Basidiomycota</taxon>
        <taxon>Agaricomycotina</taxon>
        <taxon>Agaricomycetes</taxon>
        <taxon>Agaricomycetidae</taxon>
        <taxon>Agaricales</taxon>
        <taxon>Agaricales incertae sedis</taxon>
        <taxon>Dendrothele</taxon>
    </lineage>
</organism>
<reference evidence="2 3" key="1">
    <citation type="journal article" date="2019" name="Nat. Ecol. Evol.">
        <title>Megaphylogeny resolves global patterns of mushroom evolution.</title>
        <authorList>
            <person name="Varga T."/>
            <person name="Krizsan K."/>
            <person name="Foldi C."/>
            <person name="Dima B."/>
            <person name="Sanchez-Garcia M."/>
            <person name="Sanchez-Ramirez S."/>
            <person name="Szollosi G.J."/>
            <person name="Szarkandi J.G."/>
            <person name="Papp V."/>
            <person name="Albert L."/>
            <person name="Andreopoulos W."/>
            <person name="Angelini C."/>
            <person name="Antonin V."/>
            <person name="Barry K.W."/>
            <person name="Bougher N.L."/>
            <person name="Buchanan P."/>
            <person name="Buyck B."/>
            <person name="Bense V."/>
            <person name="Catcheside P."/>
            <person name="Chovatia M."/>
            <person name="Cooper J."/>
            <person name="Damon W."/>
            <person name="Desjardin D."/>
            <person name="Finy P."/>
            <person name="Geml J."/>
            <person name="Haridas S."/>
            <person name="Hughes K."/>
            <person name="Justo A."/>
            <person name="Karasinski D."/>
            <person name="Kautmanova I."/>
            <person name="Kiss B."/>
            <person name="Kocsube S."/>
            <person name="Kotiranta H."/>
            <person name="LaButti K.M."/>
            <person name="Lechner B.E."/>
            <person name="Liimatainen K."/>
            <person name="Lipzen A."/>
            <person name="Lukacs Z."/>
            <person name="Mihaltcheva S."/>
            <person name="Morgado L.N."/>
            <person name="Niskanen T."/>
            <person name="Noordeloos M.E."/>
            <person name="Ohm R.A."/>
            <person name="Ortiz-Santana B."/>
            <person name="Ovrebo C."/>
            <person name="Racz N."/>
            <person name="Riley R."/>
            <person name="Savchenko A."/>
            <person name="Shiryaev A."/>
            <person name="Soop K."/>
            <person name="Spirin V."/>
            <person name="Szebenyi C."/>
            <person name="Tomsovsky M."/>
            <person name="Tulloss R.E."/>
            <person name="Uehling J."/>
            <person name="Grigoriev I.V."/>
            <person name="Vagvolgyi C."/>
            <person name="Papp T."/>
            <person name="Martin F.M."/>
            <person name="Miettinen O."/>
            <person name="Hibbett D.S."/>
            <person name="Nagy L.G."/>
        </authorList>
    </citation>
    <scope>NUCLEOTIDE SEQUENCE [LARGE SCALE GENOMIC DNA]</scope>
    <source>
        <strain evidence="2 3">CBS 962.96</strain>
    </source>
</reference>
<feature type="region of interest" description="Disordered" evidence="1">
    <location>
        <begin position="81"/>
        <end position="127"/>
    </location>
</feature>
<evidence type="ECO:0000313" key="3">
    <source>
        <dbReference type="Proteomes" id="UP000297245"/>
    </source>
</evidence>
<sequence>MQSVQCVLFAIPLTSSMRKCCKWTMYPDATVAITHDEEWSHVLENTDEDFPTDDLLLNYIKEKFQIVSHDGYVHLQLGSTNELSSDPDPSIHTTPISEENNNSEIASHDNHVNPPINEKDSPSSYSISNQHAKIIPTTPKPQKKKYILVHIKRKAKSIQSVFRELIRRQARHLERYDEDLRDKMSTPESCVKFVD</sequence>
<dbReference type="Proteomes" id="UP000297245">
    <property type="component" value="Unassembled WGS sequence"/>
</dbReference>
<evidence type="ECO:0000313" key="2">
    <source>
        <dbReference type="EMBL" id="THV07045.1"/>
    </source>
</evidence>
<dbReference type="AlphaFoldDB" id="A0A4S8MV95"/>
<gene>
    <name evidence="2" type="ORF">K435DRAFT_380179</name>
</gene>